<sequence length="268" mass="29785">MIKKYFIITFVILLGIIFGVFMFGSGKTTFYVKNSAPRLPIVNLHQKLYQAEDRIGDLSNTIIPKINVPENLTEDFAGLLAKAIIDKNNQPKDGNSPAEPGLNMPDPNKIAEEFIKNGIAKANENILNIKFPEIKISPDNGKEAIELYLAEAQKILKDNLNGEPLLSILEEINKNNGGGIEKLLPVISAHEAAANQIEEKIAPSDLKNLMTEEVRMLRITANVLRALTNVETDPIATIVAVKQFGALIDNWIELQKKFNIFIEKLNKT</sequence>
<reference evidence="2 3" key="1">
    <citation type="journal article" date="2015" name="Nature">
        <title>rRNA introns, odd ribosomes, and small enigmatic genomes across a large radiation of phyla.</title>
        <authorList>
            <person name="Brown C.T."/>
            <person name="Hug L.A."/>
            <person name="Thomas B.C."/>
            <person name="Sharon I."/>
            <person name="Castelle C.J."/>
            <person name="Singh A."/>
            <person name="Wilkins M.J."/>
            <person name="Williams K.H."/>
            <person name="Banfield J.F."/>
        </authorList>
    </citation>
    <scope>NUCLEOTIDE SEQUENCE [LARGE SCALE GENOMIC DNA]</scope>
</reference>
<dbReference type="EMBL" id="LCJM01000056">
    <property type="protein sequence ID" value="KKT76857.1"/>
    <property type="molecule type" value="Genomic_DNA"/>
</dbReference>
<proteinExistence type="predicted"/>
<keyword evidence="1" id="KW-0472">Membrane</keyword>
<keyword evidence="1" id="KW-0812">Transmembrane</keyword>
<evidence type="ECO:0000313" key="2">
    <source>
        <dbReference type="EMBL" id="KKT76857.1"/>
    </source>
</evidence>
<comment type="caution">
    <text evidence="2">The sequence shown here is derived from an EMBL/GenBank/DDBJ whole genome shotgun (WGS) entry which is preliminary data.</text>
</comment>
<evidence type="ECO:0000313" key="3">
    <source>
        <dbReference type="Proteomes" id="UP000034889"/>
    </source>
</evidence>
<organism evidence="2 3">
    <name type="scientific">Candidatus Giovannonibacteria bacterium GW2011_GWC2_44_8</name>
    <dbReference type="NCBI Taxonomy" id="1618657"/>
    <lineage>
        <taxon>Bacteria</taxon>
        <taxon>Candidatus Giovannoniibacteriota</taxon>
    </lineage>
</organism>
<gene>
    <name evidence="2" type="ORF">UW74_C0056G0004</name>
</gene>
<accession>A0A0G1M7H7</accession>
<keyword evidence="1" id="KW-1133">Transmembrane helix</keyword>
<dbReference type="AlphaFoldDB" id="A0A0G1M7H7"/>
<feature type="transmembrane region" description="Helical" evidence="1">
    <location>
        <begin position="6"/>
        <end position="24"/>
    </location>
</feature>
<evidence type="ECO:0000256" key="1">
    <source>
        <dbReference type="SAM" id="Phobius"/>
    </source>
</evidence>
<name>A0A0G1M7H7_9BACT</name>
<dbReference type="Proteomes" id="UP000034889">
    <property type="component" value="Unassembled WGS sequence"/>
</dbReference>
<protein>
    <submittedName>
        <fullName evidence="2">Uncharacterized protein</fullName>
    </submittedName>
</protein>